<organism evidence="2 3">
    <name type="scientific">Podila minutissima</name>
    <dbReference type="NCBI Taxonomy" id="64525"/>
    <lineage>
        <taxon>Eukaryota</taxon>
        <taxon>Fungi</taxon>
        <taxon>Fungi incertae sedis</taxon>
        <taxon>Mucoromycota</taxon>
        <taxon>Mortierellomycotina</taxon>
        <taxon>Mortierellomycetes</taxon>
        <taxon>Mortierellales</taxon>
        <taxon>Mortierellaceae</taxon>
        <taxon>Podila</taxon>
    </lineage>
</organism>
<sequence>MKNRLENSKDLNQLSSDDILQLNIDRKRNGQRTSRQHVTDNEGLQKAANRFFKTLMTAYLLKYGLDVLPALLSGQFSKNPSVLRKSGGRDTVGFALFFSSYLTIYKTVLWRMRSKKPRDGNQWNAFVAGSMAELSILLDRNRDRRGSMARTLFIRAIHFGSALTMVKWTQRIQLHEDAKAGQFKGSDSVLRPPLDKTKAEWEKKLAQVLPTLAPLLLLFVASMTNIYALFLETDCVESAYYKFLINMSCFPDAVGPTWRPWLVFLEKRFWELEQAPAELCMIPTGTSTRQVLSTHLPKEFVEAVVPRDIRHSYQLCAVLHPTMTCTGNTWAVATGVVRKAAKSSLARLASAATTLTSVATPAMNMICIDV</sequence>
<dbReference type="Proteomes" id="UP000696485">
    <property type="component" value="Unassembled WGS sequence"/>
</dbReference>
<dbReference type="EMBL" id="JAAAUY010000087">
    <property type="protein sequence ID" value="KAF9335753.1"/>
    <property type="molecule type" value="Genomic_DNA"/>
</dbReference>
<proteinExistence type="predicted"/>
<name>A0A9P5VPD2_9FUNG</name>
<keyword evidence="1" id="KW-1133">Transmembrane helix</keyword>
<feature type="transmembrane region" description="Helical" evidence="1">
    <location>
        <begin position="92"/>
        <end position="109"/>
    </location>
</feature>
<reference evidence="2" key="1">
    <citation type="journal article" date="2020" name="Fungal Divers.">
        <title>Resolving the Mortierellaceae phylogeny through synthesis of multi-gene phylogenetics and phylogenomics.</title>
        <authorList>
            <person name="Vandepol N."/>
            <person name="Liber J."/>
            <person name="Desiro A."/>
            <person name="Na H."/>
            <person name="Kennedy M."/>
            <person name="Barry K."/>
            <person name="Grigoriev I.V."/>
            <person name="Miller A.N."/>
            <person name="O'Donnell K."/>
            <person name="Stajich J.E."/>
            <person name="Bonito G."/>
        </authorList>
    </citation>
    <scope>NUCLEOTIDE SEQUENCE</scope>
    <source>
        <strain evidence="2">NVP1</strain>
    </source>
</reference>
<protein>
    <submittedName>
        <fullName evidence="2">Uncharacterized protein</fullName>
    </submittedName>
</protein>
<evidence type="ECO:0000313" key="2">
    <source>
        <dbReference type="EMBL" id="KAF9335753.1"/>
    </source>
</evidence>
<keyword evidence="1" id="KW-0472">Membrane</keyword>
<feature type="transmembrane region" description="Helical" evidence="1">
    <location>
        <begin position="208"/>
        <end position="230"/>
    </location>
</feature>
<dbReference type="AlphaFoldDB" id="A0A9P5VPD2"/>
<feature type="transmembrane region" description="Helical" evidence="1">
    <location>
        <begin position="51"/>
        <end position="72"/>
    </location>
</feature>
<keyword evidence="1" id="KW-0812">Transmembrane</keyword>
<evidence type="ECO:0000313" key="3">
    <source>
        <dbReference type="Proteomes" id="UP000696485"/>
    </source>
</evidence>
<evidence type="ECO:0000256" key="1">
    <source>
        <dbReference type="SAM" id="Phobius"/>
    </source>
</evidence>
<comment type="caution">
    <text evidence="2">The sequence shown here is derived from an EMBL/GenBank/DDBJ whole genome shotgun (WGS) entry which is preliminary data.</text>
</comment>
<gene>
    <name evidence="2" type="ORF">BG006_010734</name>
</gene>
<accession>A0A9P5VPD2</accession>
<keyword evidence="3" id="KW-1185">Reference proteome</keyword>